<dbReference type="PATRIC" id="fig|742737.3.peg.1652"/>
<feature type="compositionally biased region" description="Basic and acidic residues" evidence="1">
    <location>
        <begin position="402"/>
        <end position="416"/>
    </location>
</feature>
<feature type="compositionally biased region" description="Basic and acidic residues" evidence="1">
    <location>
        <begin position="808"/>
        <end position="817"/>
    </location>
</feature>
<evidence type="ECO:0000256" key="1">
    <source>
        <dbReference type="SAM" id="MobiDB-lite"/>
    </source>
</evidence>
<dbReference type="Gene3D" id="2.160.20.110">
    <property type="match status" value="4"/>
</dbReference>
<feature type="compositionally biased region" description="Low complexity" evidence="1">
    <location>
        <begin position="244"/>
        <end position="290"/>
    </location>
</feature>
<dbReference type="HOGENOM" id="CLU_000217_0_0_9"/>
<dbReference type="RefSeq" id="WP_006779614.1">
    <property type="nucleotide sequence ID" value="NZ_JH379027.1"/>
</dbReference>
<feature type="region of interest" description="Disordered" evidence="1">
    <location>
        <begin position="767"/>
        <end position="803"/>
    </location>
</feature>
<reference evidence="2 3" key="1">
    <citation type="submission" date="2011-08" db="EMBL/GenBank/DDBJ databases">
        <title>The Genome Sequence of Clostridium hathewayi WAL-18680.</title>
        <authorList>
            <consortium name="The Broad Institute Genome Sequencing Platform"/>
            <person name="Earl A."/>
            <person name="Ward D."/>
            <person name="Feldgarden M."/>
            <person name="Gevers D."/>
            <person name="Finegold S.M."/>
            <person name="Summanen P.H."/>
            <person name="Molitoris D.R."/>
            <person name="Song M."/>
            <person name="Daigneault M."/>
            <person name="Allen-Vercoe E."/>
            <person name="Young S.K."/>
            <person name="Zeng Q."/>
            <person name="Gargeya S."/>
            <person name="Fitzgerald M."/>
            <person name="Haas B."/>
            <person name="Abouelleil A."/>
            <person name="Alvarado L."/>
            <person name="Arachchi H.M."/>
            <person name="Berlin A."/>
            <person name="Brown A."/>
            <person name="Chapman S.B."/>
            <person name="Chen Z."/>
            <person name="Dunbar C."/>
            <person name="Freedman E."/>
            <person name="Gearin G."/>
            <person name="Gellesch M."/>
            <person name="Goldberg J."/>
            <person name="Griggs A."/>
            <person name="Gujja S."/>
            <person name="Heiman D."/>
            <person name="Howarth C."/>
            <person name="Larson L."/>
            <person name="Lui A."/>
            <person name="MacDonald P.J.P."/>
            <person name="Montmayeur A."/>
            <person name="Murphy C."/>
            <person name="Neiman D."/>
            <person name="Pearson M."/>
            <person name="Priest M."/>
            <person name="Roberts A."/>
            <person name="Saif S."/>
            <person name="Shea T."/>
            <person name="Shenoy N."/>
            <person name="Sisk P."/>
            <person name="Stolte C."/>
            <person name="Sykes S."/>
            <person name="Wortman J."/>
            <person name="Nusbaum C."/>
            <person name="Birren B."/>
        </authorList>
    </citation>
    <scope>NUCLEOTIDE SEQUENCE [LARGE SCALE GENOMIC DNA]</scope>
    <source>
        <strain evidence="2 3">WAL-18680</strain>
    </source>
</reference>
<gene>
    <name evidence="2" type="ORF">HMPREF9473_01630</name>
</gene>
<feature type="compositionally biased region" description="Polar residues" evidence="1">
    <location>
        <begin position="782"/>
        <end position="797"/>
    </location>
</feature>
<proteinExistence type="predicted"/>
<evidence type="ECO:0000313" key="2">
    <source>
        <dbReference type="EMBL" id="EHI60384.1"/>
    </source>
</evidence>
<evidence type="ECO:0000313" key="3">
    <source>
        <dbReference type="Proteomes" id="UP000005384"/>
    </source>
</evidence>
<evidence type="ECO:0008006" key="4">
    <source>
        <dbReference type="Google" id="ProtNLM"/>
    </source>
</evidence>
<organism evidence="2 3">
    <name type="scientific">Hungatella hathewayi WAL-18680</name>
    <dbReference type="NCBI Taxonomy" id="742737"/>
    <lineage>
        <taxon>Bacteria</taxon>
        <taxon>Bacillati</taxon>
        <taxon>Bacillota</taxon>
        <taxon>Clostridia</taxon>
        <taxon>Lachnospirales</taxon>
        <taxon>Lachnospiraceae</taxon>
        <taxon>Hungatella</taxon>
    </lineage>
</organism>
<dbReference type="Proteomes" id="UP000005384">
    <property type="component" value="Unassembled WGS sequence"/>
</dbReference>
<accession>G5IDQ3</accession>
<dbReference type="EMBL" id="ADLN01000025">
    <property type="protein sequence ID" value="EHI60384.1"/>
    <property type="molecule type" value="Genomic_DNA"/>
</dbReference>
<comment type="caution">
    <text evidence="2">The sequence shown here is derived from an EMBL/GenBank/DDBJ whole genome shotgun (WGS) entry which is preliminary data.</text>
</comment>
<protein>
    <recommendedName>
        <fullName evidence="4">GLUG domain-containing protein</fullName>
    </recommendedName>
</protein>
<name>G5IDQ3_9FIRM</name>
<sequence length="1404" mass="147207">MSHFRLHTKSKGIRRQNVLIMGIICVLAAAAAGYGIHSMGTARAKSRETVLIYTEEELEQYLLDRESEEYNLNGRYRLEADLELGWLKESIGSNLEPFTGTFDGNGHVINGLERPLFGVMKRAEVENLFLSGAVISHPVLYHDGERYVDGYAGLAGYAVDSVIRNCGVGGEIHMATPMEAEYLLEKASPSDADEEKGPGMQKNPGGQLPSGQESSGPVGPGVGQETESKGETESEAEVGPGVGTESTQTTETESSQATEMESTQTTEMESSQTSEMESTQPTETESTQATGTGAVQPSETESTQPVGTDENGAPETSDGNEKEPETGNGGGSGQGTASPEGENTSEAVTQPGDGTSSTPTQKPETETSNSGTDSSNTTESSGGSDDGTSGETGGGTGVAKTEQTKSEQSEQPKPKQPEQSAATNLSAPRTGQPHFEQPMPVTFSVQAQDAALDETIGYRSVIRQNLSMKAASVVDMDIDEVEMPAATPSDAEESPVATPSDASGPEEGREPAPEPGTEFQPLEDELHYIGNPAGDIYILVTADKITAGGLVAQTDKNTRISNAFTLITIDSSLENIESCVGGLTGILGEEAHVENSYASGLISSSDTVGGFAGINEGIIEHCYSTMTFGEMGNVHGAFTASGSGTLSGCAYDIQMACITEAASEDSLKGLLTAEMTGPETQIPGTWYTTENAYPQIEYFAGHENQMAADSSKMSAIALLLPKGRNLSDILNEGDIFLPQEVDGQEIQWDAGGDLRIDENNRILSVESATSSSHQVPKVEASLESQTLEPQTTESQTMDPVEEHDPAITQDEPERYEAEPETTQEEQAVNETGSLQLKASIGEITRSYALRAIQPRASYENWKKVGETITTAPAVPNPSKTPGTVDNPYLLKTAEDLAWFVVEVDKGNDTLCANLEADIDLFGGDYTGNTFDSATKNYNDALPWWPIGGGLSNSITDMTSGYKGVFDGKNHVITSLKLAPGLDGVNGFFSRLSGDGIVKNLGIESGYTDIAGKRVVGVVVGIMRSGTILNCWNGATVINGGGETGGIVGYCSGAGTEKIDGCYNIGSINGWSGVYGVGGILGYSWGGGLATISNCYNLGDVTSNISSKTTPTGGIVGGTVSNNVQIQNCYNAGKIEGNAPYALCGNNSTANVTIINSYYDKTYGSSFSHGTPLTTEELQSWAAAYALNGQSRTQATESGLMWVYESAKGYPYLSTESLDMPLSWLDVGKGGMAGLVTAGILSSSEGSASKPHTITTPEQLATLSAMTRAGKSNVSASLEADLQLSGVQYGYSAAAPLTWHPIGEDEAGKRYTGTFNGNGHTVSAMLAKGTEKQGLFGTLGDNATIKKTGISDSQVEASSGVAGGIAGYVRGTNVVITECGNKAGSLSGYGMFLEAVSAWRIVIQA</sequence>
<feature type="region of interest" description="Disordered" evidence="1">
    <location>
        <begin position="188"/>
        <end position="437"/>
    </location>
</feature>
<feature type="compositionally biased region" description="Low complexity" evidence="1">
    <location>
        <begin position="366"/>
        <end position="389"/>
    </location>
</feature>
<feature type="region of interest" description="Disordered" evidence="1">
    <location>
        <begin position="484"/>
        <end position="519"/>
    </location>
</feature>
<feature type="compositionally biased region" description="Polar residues" evidence="1">
    <location>
        <begin position="342"/>
        <end position="362"/>
    </location>
</feature>
<feature type="region of interest" description="Disordered" evidence="1">
    <location>
        <begin position="808"/>
        <end position="827"/>
    </location>
</feature>
<feature type="compositionally biased region" description="Polar residues" evidence="1">
    <location>
        <begin position="291"/>
        <end position="306"/>
    </location>
</feature>
<keyword evidence="3" id="KW-1185">Reference proteome</keyword>